<reference evidence="1 2" key="1">
    <citation type="submission" date="2014-06" db="EMBL/GenBank/DDBJ databases">
        <authorList>
            <person name="Swart Estienne"/>
        </authorList>
    </citation>
    <scope>NUCLEOTIDE SEQUENCE [LARGE SCALE GENOMIC DNA]</scope>
    <source>
        <strain evidence="1 2">130c</strain>
    </source>
</reference>
<organism evidence="1 2">
    <name type="scientific">Stylonychia lemnae</name>
    <name type="common">Ciliate</name>
    <dbReference type="NCBI Taxonomy" id="5949"/>
    <lineage>
        <taxon>Eukaryota</taxon>
        <taxon>Sar</taxon>
        <taxon>Alveolata</taxon>
        <taxon>Ciliophora</taxon>
        <taxon>Intramacronucleata</taxon>
        <taxon>Spirotrichea</taxon>
        <taxon>Stichotrichia</taxon>
        <taxon>Sporadotrichida</taxon>
        <taxon>Oxytrichidae</taxon>
        <taxon>Stylonychinae</taxon>
        <taxon>Stylonychia</taxon>
    </lineage>
</organism>
<name>A0A077ZR83_STYLE</name>
<dbReference type="OrthoDB" id="321127at2759"/>
<evidence type="ECO:0000313" key="1">
    <source>
        <dbReference type="EMBL" id="CDW71850.1"/>
    </source>
</evidence>
<sequence length="726" mass="84640">MEERKSTMNVISKGELSQLDSQIDLVLLKKIVKQQMGEVETQLIEKINKEFDQKLNNVAGNIKLLTNKMAPINDLIALGNKHYGMSMQDAINEYVQERLLQPKFEEIRSEMLTKQELRDQLTNTVATPQYIDKMKEDLTKIIDMMNVRVTEIDNSRKILYNDLGFIKGVLQEKCESKDLRMIEKKLGDFAPWESVRSVYKELSFYLKKDDFELNKSEVQGHLRKIEKQQDLLISKQEAMREIAALRGQVYQDLDKYSKMKECQQDRTENSKQFNKIKDEHSDFRKHFSKQELEINVLKKTLENKVNEEVVVHLREELDQFVLEDDFNKLENKVIPKILEFQSKINDYTEQAETHNEIIRRYDEILSEKASRWALTELRNEIIGNYAKTSQTNEYQKAIDGLRIIIDSNQKDNEDHFDSLNKSLTQEIISAVRKAQKHAQATSGPLGNGMEMSEIRHLINLKANASEMHQLLEMKSNKIDTEQFRSLAKWVLRFDPVMANCMMGQTDGEEIEYMLQEENKVLQDFTDQVIREQVLSQRQLPQQLKLLSQRRSREQNNQSINQSIVIPSFTDQKQPRVFRNRRVSNQPVAASVSINRSMAGTQYTELTERTNESLSKQYNGHYMESEKIGTKNSKLLDHKKLSNKFPQRLDKIFVANKGKMTAPTSPLTVNDRYKVQHRNNAGLQTQSPENILMEQNYPNSAQKSFLDNSARKENIKDLKLTIQIDQT</sequence>
<keyword evidence="2" id="KW-1185">Reference proteome</keyword>
<dbReference type="InParanoid" id="A0A077ZR83"/>
<gene>
    <name evidence="1" type="primary">Contig10689.g11433</name>
    <name evidence="1" type="ORF">STYLEM_800</name>
</gene>
<dbReference type="EMBL" id="CCKQ01000754">
    <property type="protein sequence ID" value="CDW71850.1"/>
    <property type="molecule type" value="Genomic_DNA"/>
</dbReference>
<dbReference type="Proteomes" id="UP000039865">
    <property type="component" value="Unassembled WGS sequence"/>
</dbReference>
<accession>A0A077ZR83</accession>
<proteinExistence type="predicted"/>
<evidence type="ECO:0000313" key="2">
    <source>
        <dbReference type="Proteomes" id="UP000039865"/>
    </source>
</evidence>
<dbReference type="AlphaFoldDB" id="A0A077ZR83"/>
<protein>
    <submittedName>
        <fullName evidence="1">Uncharacterized protein</fullName>
    </submittedName>
</protein>